<reference evidence="1 2" key="1">
    <citation type="submission" date="2018-10" db="EMBL/GenBank/DDBJ databases">
        <title>Phylogenomics of Brevibacillus.</title>
        <authorList>
            <person name="Dunlap C."/>
        </authorList>
    </citation>
    <scope>NUCLEOTIDE SEQUENCE [LARGE SCALE GENOMIC DNA]</scope>
    <source>
        <strain evidence="1 2">JCM 15085</strain>
    </source>
</reference>
<dbReference type="EMBL" id="RHHT01000003">
    <property type="protein sequence ID" value="RNB85498.1"/>
    <property type="molecule type" value="Genomic_DNA"/>
</dbReference>
<evidence type="ECO:0000313" key="2">
    <source>
        <dbReference type="Proteomes" id="UP000281915"/>
    </source>
</evidence>
<proteinExistence type="predicted"/>
<dbReference type="Proteomes" id="UP000281915">
    <property type="component" value="Unassembled WGS sequence"/>
</dbReference>
<organism evidence="1 2">
    <name type="scientific">Brevibacillus panacihumi</name>
    <dbReference type="NCBI Taxonomy" id="497735"/>
    <lineage>
        <taxon>Bacteria</taxon>
        <taxon>Bacillati</taxon>
        <taxon>Bacillota</taxon>
        <taxon>Bacilli</taxon>
        <taxon>Bacillales</taxon>
        <taxon>Paenibacillaceae</taxon>
        <taxon>Brevibacillus</taxon>
    </lineage>
</organism>
<name>A0A3M8DBY1_9BACL</name>
<comment type="caution">
    <text evidence="1">The sequence shown here is derived from an EMBL/GenBank/DDBJ whole genome shotgun (WGS) entry which is preliminary data.</text>
</comment>
<protein>
    <submittedName>
        <fullName evidence="1">Uncharacterized protein</fullName>
    </submittedName>
</protein>
<dbReference type="AlphaFoldDB" id="A0A3M8DBY1"/>
<accession>A0A3M8DBY1</accession>
<evidence type="ECO:0000313" key="1">
    <source>
        <dbReference type="EMBL" id="RNB85498.1"/>
    </source>
</evidence>
<gene>
    <name evidence="1" type="ORF">EDM58_02920</name>
</gene>
<sequence>MCPLKFLGSTAVVVRENIKGSFLAFPVRAWAFCEKGRVIRAIVRLIYATKDLERKALLCKKWENIKM</sequence>